<dbReference type="PROSITE" id="PS51257">
    <property type="entry name" value="PROKAR_LIPOPROTEIN"/>
    <property type="match status" value="1"/>
</dbReference>
<dbReference type="AlphaFoldDB" id="A0A150XS96"/>
<dbReference type="SUPFAM" id="SSF49478">
    <property type="entry name" value="Cna protein B-type domain"/>
    <property type="match status" value="1"/>
</dbReference>
<reference evidence="5" key="1">
    <citation type="submission" date="2016-01" db="EMBL/GenBank/DDBJ databases">
        <title>Genome sequencing of Roseivirga ehrenbergii KMM 6017.</title>
        <authorList>
            <person name="Selvaratnam C."/>
            <person name="Thevarajoo S."/>
            <person name="Goh K.M."/>
            <person name="Ee R."/>
            <person name="Chan K.-G."/>
            <person name="Chong C.S."/>
        </authorList>
    </citation>
    <scope>NUCLEOTIDE SEQUENCE [LARGE SCALE GENOMIC DNA]</scope>
    <source>
        <strain evidence="5">KMM 6017</strain>
    </source>
</reference>
<organism evidence="5 6">
    <name type="scientific">Roseivirga ehrenbergii (strain DSM 102268 / JCM 13514 / KCTC 12282 / NCIMB 14502 / KMM 6017)</name>
    <dbReference type="NCBI Taxonomy" id="279360"/>
    <lineage>
        <taxon>Bacteria</taxon>
        <taxon>Pseudomonadati</taxon>
        <taxon>Bacteroidota</taxon>
        <taxon>Cytophagia</taxon>
        <taxon>Cytophagales</taxon>
        <taxon>Roseivirgaceae</taxon>
        <taxon>Roseivirga</taxon>
    </lineage>
</organism>
<proteinExistence type="predicted"/>
<dbReference type="OrthoDB" id="9809989at2"/>
<dbReference type="RefSeq" id="WP_062588743.1">
    <property type="nucleotide sequence ID" value="NZ_LQZQ01000002.1"/>
</dbReference>
<name>A0A150XS96_ROSEK</name>
<evidence type="ECO:0000256" key="1">
    <source>
        <dbReference type="ARBA" id="ARBA00022729"/>
    </source>
</evidence>
<evidence type="ECO:0000313" key="5">
    <source>
        <dbReference type="EMBL" id="KYG81629.1"/>
    </source>
</evidence>
<dbReference type="Pfam" id="PF13205">
    <property type="entry name" value="Big_5"/>
    <property type="match status" value="1"/>
</dbReference>
<evidence type="ECO:0000256" key="2">
    <source>
        <dbReference type="SAM" id="MobiDB-lite"/>
    </source>
</evidence>
<keyword evidence="6" id="KW-1185">Reference proteome</keyword>
<dbReference type="Gene3D" id="2.60.40.3710">
    <property type="match status" value="1"/>
</dbReference>
<dbReference type="Gene3D" id="2.60.40.10">
    <property type="entry name" value="Immunoglobulins"/>
    <property type="match status" value="1"/>
</dbReference>
<sequence>MTRIQILFTAILLSLLGCARISSPTGGPEDKDPPILISSNPSDGQTQFNQKTVTLVFNEAVTTKSIENNLIITPSIGGNFKTRIKRNTVQLLFDSAWRENTTYSLNFGNTIVDLNEGNIPKNLYLSFSTGETIDSLSISGKITNLYTSEPVKQALVSLYPASDTLNITSGAALYLTKTDTAGNYKFQNLPSGNFLVYAALDKNNNSKADTDKELYGFLMDTVNLTENIAQQSFSLQRLNVLPLSIKTNRHFGKYYDITFNKPITSYELESDIPLAHHLYSPDKIRIYNTMETYGDSTNLVINANDSIDSRLKQIVKLYFNESNLEGDKLTHNIYPSSPYISNIFNLKVAFNKPIITYNSEKVILQKDSLNQFSIPDSLMTWNTSKTEISWILNGSNYIKPGEQLQAIFEKGAFVSVEADTSSLIQKTFQVAKSEDSGLIQGTITTDAPHFIIQLLNNQGNVIRELYNNKNYTFNNLDAGNYKVRMIIDTNNNKRHDVGNILTRTPSESIIFYTDPISKSKTISVKKNWEIGDINISHTVNNKD</sequence>
<dbReference type="InterPro" id="IPR013783">
    <property type="entry name" value="Ig-like_fold"/>
</dbReference>
<feature type="domain" description="SbsA Ig-like" evidence="4">
    <location>
        <begin position="30"/>
        <end position="129"/>
    </location>
</feature>
<accession>A0A150XS96</accession>
<feature type="region of interest" description="Disordered" evidence="2">
    <location>
        <begin position="24"/>
        <end position="45"/>
    </location>
</feature>
<evidence type="ECO:0000256" key="3">
    <source>
        <dbReference type="SAM" id="SignalP"/>
    </source>
</evidence>
<gene>
    <name evidence="5" type="ORF">MB14_13685</name>
</gene>
<comment type="caution">
    <text evidence="5">The sequence shown here is derived from an EMBL/GenBank/DDBJ whole genome shotgun (WGS) entry which is preliminary data.</text>
</comment>
<evidence type="ECO:0000259" key="4">
    <source>
        <dbReference type="Pfam" id="PF13205"/>
    </source>
</evidence>
<dbReference type="Proteomes" id="UP000075583">
    <property type="component" value="Unassembled WGS sequence"/>
</dbReference>
<protein>
    <recommendedName>
        <fullName evidence="4">SbsA Ig-like domain-containing protein</fullName>
    </recommendedName>
</protein>
<feature type="signal peptide" evidence="3">
    <location>
        <begin position="1"/>
        <end position="19"/>
    </location>
</feature>
<dbReference type="InterPro" id="IPR032812">
    <property type="entry name" value="SbsA_Ig"/>
</dbReference>
<dbReference type="EMBL" id="LQZQ01000002">
    <property type="protein sequence ID" value="KYG81629.1"/>
    <property type="molecule type" value="Genomic_DNA"/>
</dbReference>
<dbReference type="STRING" id="279360.MB14_13685"/>
<evidence type="ECO:0000313" key="6">
    <source>
        <dbReference type="Proteomes" id="UP000075583"/>
    </source>
</evidence>
<feature type="chain" id="PRO_5007575109" description="SbsA Ig-like domain-containing protein" evidence="3">
    <location>
        <begin position="20"/>
        <end position="543"/>
    </location>
</feature>
<keyword evidence="1 3" id="KW-0732">Signal</keyword>